<proteinExistence type="predicted"/>
<evidence type="ECO:0000313" key="1">
    <source>
        <dbReference type="EMBL" id="MFC4233137.1"/>
    </source>
</evidence>
<evidence type="ECO:0000313" key="2">
    <source>
        <dbReference type="Proteomes" id="UP001595906"/>
    </source>
</evidence>
<dbReference type="Pfam" id="PF18944">
    <property type="entry name" value="DUF5691"/>
    <property type="match status" value="1"/>
</dbReference>
<dbReference type="Proteomes" id="UP001595906">
    <property type="component" value="Unassembled WGS sequence"/>
</dbReference>
<organism evidence="1 2">
    <name type="scientific">Parasediminibacterium paludis</name>
    <dbReference type="NCBI Taxonomy" id="908966"/>
    <lineage>
        <taxon>Bacteria</taxon>
        <taxon>Pseudomonadati</taxon>
        <taxon>Bacteroidota</taxon>
        <taxon>Chitinophagia</taxon>
        <taxon>Chitinophagales</taxon>
        <taxon>Chitinophagaceae</taxon>
        <taxon>Parasediminibacterium</taxon>
    </lineage>
</organism>
<dbReference type="InterPro" id="IPR043746">
    <property type="entry name" value="DUF5691"/>
</dbReference>
<dbReference type="RefSeq" id="WP_379015283.1">
    <property type="nucleotide sequence ID" value="NZ_JBHSDC010000029.1"/>
</dbReference>
<sequence length="493" mass="56262">MDAWQQIIQTALIGTDKQPMSTNDMDENLLPAIHAITSNTDIDKEEQFLQIATVVEQYTFCGTEPIVRTDSSLPICEAETQAYCSNNATNVLKEILYEASNSLLTMWLQLCASKQQIIVPVLLPDVLEKLVQEKHLRPYISCLGKRGAWLSQFNSAWQFATDTSVEELWQRGCANERKSVLQSLRTTNATQARAWLQETWPQENAASKLILLEAFATHLSESDVPWLESLINEKSSKVKAAVLKLLQQIPGSTIVQQYTRFLQQSLLLKKEKTMFGLSSKQVLEIAVPSEIALQMVELGLENLSHQKRFTDDEWMVFQLIEHIPPSELEQHLQLQPQNIIQLLQKEEVTKQFIAAVVTATVGFSSKAWAIALMQFSTVFYLDILPLIPLQQQEFYSKQFFKGHEQSIIQYAANSAVEWSPELTHLILQYTAANPYNYNKSFYNLHIHLIPTQAITILDSCTPTEGYASNYWRNIQPYIEKLLTLKQQTIQSFQ</sequence>
<reference evidence="2" key="1">
    <citation type="journal article" date="2019" name="Int. J. Syst. Evol. Microbiol.">
        <title>The Global Catalogue of Microorganisms (GCM) 10K type strain sequencing project: providing services to taxonomists for standard genome sequencing and annotation.</title>
        <authorList>
            <consortium name="The Broad Institute Genomics Platform"/>
            <consortium name="The Broad Institute Genome Sequencing Center for Infectious Disease"/>
            <person name="Wu L."/>
            <person name="Ma J."/>
        </authorList>
    </citation>
    <scope>NUCLEOTIDE SEQUENCE [LARGE SCALE GENOMIC DNA]</scope>
    <source>
        <strain evidence="2">CECT 8010</strain>
    </source>
</reference>
<dbReference type="EMBL" id="JBHSDC010000029">
    <property type="protein sequence ID" value="MFC4233137.1"/>
    <property type="molecule type" value="Genomic_DNA"/>
</dbReference>
<keyword evidence="2" id="KW-1185">Reference proteome</keyword>
<name>A0ABV8Q1R7_9BACT</name>
<accession>A0ABV8Q1R7</accession>
<gene>
    <name evidence="1" type="ORF">ACFOW1_14645</name>
</gene>
<comment type="caution">
    <text evidence="1">The sequence shown here is derived from an EMBL/GenBank/DDBJ whole genome shotgun (WGS) entry which is preliminary data.</text>
</comment>
<protein>
    <submittedName>
        <fullName evidence="1">DUF5691 domain-containing protein</fullName>
    </submittedName>
</protein>